<dbReference type="InterPro" id="IPR036291">
    <property type="entry name" value="NAD(P)-bd_dom_sf"/>
</dbReference>
<dbReference type="eggNOG" id="COG0451">
    <property type="taxonomic scope" value="Bacteria"/>
</dbReference>
<proteinExistence type="predicted"/>
<dbReference type="HOGENOM" id="CLU_065334_0_0_9"/>
<dbReference type="Gene3D" id="3.40.50.720">
    <property type="entry name" value="NAD(P)-binding Rossmann-like Domain"/>
    <property type="match status" value="1"/>
</dbReference>
<dbReference type="Pfam" id="PF01370">
    <property type="entry name" value="Epimerase"/>
    <property type="match status" value="1"/>
</dbReference>
<dbReference type="SUPFAM" id="SSF51735">
    <property type="entry name" value="NAD(P)-binding Rossmann-fold domains"/>
    <property type="match status" value="1"/>
</dbReference>
<keyword evidence="2" id="KW-0614">Plasmid</keyword>
<feature type="domain" description="NAD-dependent epimerase/dehydratase" evidence="1">
    <location>
        <begin position="1"/>
        <end position="209"/>
    </location>
</feature>
<organism evidence="2 3">
    <name type="scientific">Ruminococcus albus (strain ATCC 27210 / DSM 20455 / JCM 14654 / NCDO 2250 / 7)</name>
    <dbReference type="NCBI Taxonomy" id="697329"/>
    <lineage>
        <taxon>Bacteria</taxon>
        <taxon>Bacillati</taxon>
        <taxon>Bacillota</taxon>
        <taxon>Clostridia</taxon>
        <taxon>Eubacteriales</taxon>
        <taxon>Oscillospiraceae</taxon>
        <taxon>Ruminococcus</taxon>
    </lineage>
</organism>
<accession>E6UK56</accession>
<dbReference type="EMBL" id="CP002404">
    <property type="protein sequence ID" value="ADU24052.1"/>
    <property type="molecule type" value="Genomic_DNA"/>
</dbReference>
<dbReference type="Proteomes" id="UP000006919">
    <property type="component" value="Plasmid pRUMAL01"/>
</dbReference>
<evidence type="ECO:0000313" key="3">
    <source>
        <dbReference type="Proteomes" id="UP000006919"/>
    </source>
</evidence>
<evidence type="ECO:0000259" key="1">
    <source>
        <dbReference type="Pfam" id="PF01370"/>
    </source>
</evidence>
<name>E6UK56_RUMA7</name>
<gene>
    <name evidence="2" type="ordered locus">Rumal_3611</name>
</gene>
<evidence type="ECO:0000313" key="2">
    <source>
        <dbReference type="EMBL" id="ADU24052.1"/>
    </source>
</evidence>
<reference evidence="3" key="1">
    <citation type="journal article" date="2011" name="J. Bacteriol.">
        <title>Complete genome of the cellulolytic ruminal bacterium Ruminococcus albus 7.</title>
        <authorList>
            <person name="Suen G."/>
            <person name="Stevenson D.M."/>
            <person name="Bruce D.C."/>
            <person name="Chertkov O."/>
            <person name="Copeland A."/>
            <person name="Cheng J.F."/>
            <person name="Detter C."/>
            <person name="Detter J.C."/>
            <person name="Goodwin L.A."/>
            <person name="Han C.S."/>
            <person name="Hauser L.J."/>
            <person name="Ivanova N.N."/>
            <person name="Kyrpides N.C."/>
            <person name="Land M.L."/>
            <person name="Lapidus A."/>
            <person name="Lucas S."/>
            <person name="Ovchinnikova G."/>
            <person name="Pitluck S."/>
            <person name="Tapia R."/>
            <person name="Woyke T."/>
            <person name="Boyum J."/>
            <person name="Mead D."/>
            <person name="Weimer P.J."/>
        </authorList>
    </citation>
    <scope>NUCLEOTIDE SEQUENCE [LARGE SCALE GENOMIC DNA]</scope>
    <source>
        <strain evidence="3">ATCC 27210 / DSM 20455 / JCM 14654 / NCDO 2250 / 7</strain>
        <plasmid evidence="3">pRUMAL01</plasmid>
    </source>
</reference>
<geneLocation type="plasmid" evidence="2 3">
    <name>pRUMAL01</name>
</geneLocation>
<dbReference type="InterPro" id="IPR001509">
    <property type="entry name" value="Epimerase_deHydtase"/>
</dbReference>
<dbReference type="KEGG" id="ral:Rumal_3611"/>
<dbReference type="AlphaFoldDB" id="E6UK56"/>
<sequence length="340" mass="39579">MGTHVIDFLKKKDKIEIVVSSRSARKANDKVTYVQGNAKDITFLKELCKQHWDAILDFMVYTTSELQSRIDLLLSSTVQYLFFSSARVYADSSDLITEDSPRLLDVCTDQTYLSTDEYALAKAREENILFSHKNKNWTIIRPSLTYGENRLQLGVYEKENWLYRALHGRSIVFSKDLMERYYTLSYGKDVAEGIAALVGNKDAVGEVFHIVQDQSFQWKNILELYVAEIEKVTGKKPNVVLTEKSTNLKLEYKKYQVIYGRYFNRHFDNSKIKKFVDTSNWLQPDDGLVQCLDTFLKEPVYQNIDWNVEVLLDKAAHEFTPIKDIKGKRAKLSYLKHRFI</sequence>
<protein>
    <submittedName>
        <fullName evidence="2">NAD-dependent epimerase/dehydratase</fullName>
    </submittedName>
</protein>